<comment type="caution">
    <text evidence="1">The sequence shown here is derived from an EMBL/GenBank/DDBJ whole genome shotgun (WGS) entry which is preliminary data.</text>
</comment>
<dbReference type="Proteomes" id="UP000321085">
    <property type="component" value="Unassembled WGS sequence"/>
</dbReference>
<evidence type="ECO:0008006" key="3">
    <source>
        <dbReference type="Google" id="ProtNLM"/>
    </source>
</evidence>
<keyword evidence="2" id="KW-1185">Reference proteome</keyword>
<accession>A0A512BNC2</accession>
<name>A0A512BNC2_9HYPH</name>
<dbReference type="AlphaFoldDB" id="A0A512BNC2"/>
<dbReference type="OrthoDB" id="564699at2"/>
<dbReference type="RefSeq" id="WP_114185699.1">
    <property type="nucleotide sequence ID" value="NZ_BJYU01000011.1"/>
</dbReference>
<evidence type="ECO:0000313" key="2">
    <source>
        <dbReference type="Proteomes" id="UP000321085"/>
    </source>
</evidence>
<gene>
    <name evidence="1" type="ORF">MAE02_11390</name>
</gene>
<proteinExistence type="predicted"/>
<sequence>MTDTPHLSLPLLAAAQAQKHVTHNEALAALDAIVQLAVKENDRTQPPGSPAEGDRYLIGAGASGSFANHEGEVALFDAGTWRFFTPRAGWRIYVEAQDSILVFDGSAWRDLGHYSRQLDHLERLGIGTTADDLNRLSAKLNAALFAALTAGEGGTGDLRFVLNKGEPTNVLSQLYQRGFSGRAETGLIGSDDFSIRVSPDGSQWRDSLLIDRNTGVVSFPSGLNGAPGPNLLINSAFLVNQRAFAGGALAAGVYGFDRWKAGASGCTLTRAADGSVTLAGTLEQVVESAQAASLFGFTNFAGRTLTLSVEDPSIPLPVSVGTKSATIPAGAGRRSATVTLDASETGHLTARLQPSSACTFKRVKLETGSLATPWIGQPLDMEELRCRRFYQRLVTTSGSLIVLGVPGQRISSNLIDILCQFPVPMRASPSLVTSGFSWSSGAPVNNQIGFFDNTGGVWLTPSGGLAVTASGTGPSAMVLRIQAGTSFTGSAGAIGYLHLGSSAYTALSAEL</sequence>
<dbReference type="InterPro" id="IPR021251">
    <property type="entry name" value="DUF2793"/>
</dbReference>
<protein>
    <recommendedName>
        <fullName evidence="3">DUF2793 domain-containing protein</fullName>
    </recommendedName>
</protein>
<evidence type="ECO:0000313" key="1">
    <source>
        <dbReference type="EMBL" id="GEO13443.1"/>
    </source>
</evidence>
<reference evidence="1 2" key="1">
    <citation type="submission" date="2019-07" db="EMBL/GenBank/DDBJ databases">
        <title>Whole genome shotgun sequence of Microvirga aerophila NBRC 106136.</title>
        <authorList>
            <person name="Hosoyama A."/>
            <person name="Uohara A."/>
            <person name="Ohji S."/>
            <person name="Ichikawa N."/>
        </authorList>
    </citation>
    <scope>NUCLEOTIDE SEQUENCE [LARGE SCALE GENOMIC DNA]</scope>
    <source>
        <strain evidence="1 2">NBRC 106136</strain>
    </source>
</reference>
<organism evidence="1 2">
    <name type="scientific">Microvirga aerophila</name>
    <dbReference type="NCBI Taxonomy" id="670291"/>
    <lineage>
        <taxon>Bacteria</taxon>
        <taxon>Pseudomonadati</taxon>
        <taxon>Pseudomonadota</taxon>
        <taxon>Alphaproteobacteria</taxon>
        <taxon>Hyphomicrobiales</taxon>
        <taxon>Methylobacteriaceae</taxon>
        <taxon>Microvirga</taxon>
    </lineage>
</organism>
<dbReference type="Pfam" id="PF10983">
    <property type="entry name" value="DUF2793"/>
    <property type="match status" value="1"/>
</dbReference>
<dbReference type="EMBL" id="BJYU01000011">
    <property type="protein sequence ID" value="GEO13443.1"/>
    <property type="molecule type" value="Genomic_DNA"/>
</dbReference>